<dbReference type="HOGENOM" id="CLU_075862_1_0_1"/>
<accession>W2RM47</accession>
<dbReference type="Proteomes" id="UP000030752">
    <property type="component" value="Unassembled WGS sequence"/>
</dbReference>
<dbReference type="RefSeq" id="XP_008719721.1">
    <property type="nucleotide sequence ID" value="XM_008721499.1"/>
</dbReference>
<dbReference type="eggNOG" id="ENOG502S263">
    <property type="taxonomic scope" value="Eukaryota"/>
</dbReference>
<dbReference type="InParanoid" id="W2RM47"/>
<evidence type="ECO:0008006" key="3">
    <source>
        <dbReference type="Google" id="ProtNLM"/>
    </source>
</evidence>
<dbReference type="GO" id="GO:0006044">
    <property type="term" value="P:N-acetylglucosamine metabolic process"/>
    <property type="evidence" value="ECO:0007669"/>
    <property type="project" value="TreeGrafter"/>
</dbReference>
<evidence type="ECO:0000313" key="2">
    <source>
        <dbReference type="Proteomes" id="UP000030752"/>
    </source>
</evidence>
<sequence>MPHSVHSTRESSPMPAEELSAKYWNFNVPRERWTEECPTFLQGLPEKSKRVLSSYDGDYVQTTWDEAKALININRIDLFQRSPTALRRYLKFMHDLKKQHGSVMAFVQQHRLHWASATPSADPPFSNPADYKILYNDWPYGVDPDIVHLVVWTKFNLEDDPATDDLTSKARQEIEEFVVRTFCGEDGIARDQLIWFKNWSSLKSIHALEHFHVMLYKPSSAFVKKITGGDRPISATVTE</sequence>
<name>W2RM47_CYPE1</name>
<evidence type="ECO:0000313" key="1">
    <source>
        <dbReference type="EMBL" id="ETN37552.1"/>
    </source>
</evidence>
<proteinExistence type="predicted"/>
<keyword evidence="2" id="KW-1185">Reference proteome</keyword>
<dbReference type="EMBL" id="KB822723">
    <property type="protein sequence ID" value="ETN37552.1"/>
    <property type="molecule type" value="Genomic_DNA"/>
</dbReference>
<dbReference type="PANTHER" id="PTHR35020:SF4">
    <property type="entry name" value="N-ACETYLGLUCOSAMINE-INDUCED PROTEIN 1"/>
    <property type="match status" value="1"/>
</dbReference>
<dbReference type="InterPro" id="IPR022036">
    <property type="entry name" value="DUF3605"/>
</dbReference>
<dbReference type="Pfam" id="PF12239">
    <property type="entry name" value="DUF3605"/>
    <property type="match status" value="1"/>
</dbReference>
<organism evidence="1 2">
    <name type="scientific">Cyphellophora europaea (strain CBS 101466)</name>
    <name type="common">Phialophora europaea</name>
    <dbReference type="NCBI Taxonomy" id="1220924"/>
    <lineage>
        <taxon>Eukaryota</taxon>
        <taxon>Fungi</taxon>
        <taxon>Dikarya</taxon>
        <taxon>Ascomycota</taxon>
        <taxon>Pezizomycotina</taxon>
        <taxon>Eurotiomycetes</taxon>
        <taxon>Chaetothyriomycetidae</taxon>
        <taxon>Chaetothyriales</taxon>
        <taxon>Cyphellophoraceae</taxon>
        <taxon>Cyphellophora</taxon>
    </lineage>
</organism>
<gene>
    <name evidence="1" type="ORF">HMPREF1541_07174</name>
</gene>
<protein>
    <recommendedName>
        <fullName evidence="3">N-acetylglucosamine-induced protein 1</fullName>
    </recommendedName>
</protein>
<dbReference type="PANTHER" id="PTHR35020">
    <property type="entry name" value="N-ACETYLGLUCOSAMINE-INDUCED PROTEIN 1"/>
    <property type="match status" value="1"/>
</dbReference>
<dbReference type="FunCoup" id="W2RM47">
    <property type="interactions" value="2"/>
</dbReference>
<reference evidence="1 2" key="1">
    <citation type="submission" date="2013-03" db="EMBL/GenBank/DDBJ databases">
        <title>The Genome Sequence of Phialophora europaea CBS 101466.</title>
        <authorList>
            <consortium name="The Broad Institute Genomics Platform"/>
            <person name="Cuomo C."/>
            <person name="de Hoog S."/>
            <person name="Gorbushina A."/>
            <person name="Walker B."/>
            <person name="Young S.K."/>
            <person name="Zeng Q."/>
            <person name="Gargeya S."/>
            <person name="Fitzgerald M."/>
            <person name="Haas B."/>
            <person name="Abouelleil A."/>
            <person name="Allen A.W."/>
            <person name="Alvarado L."/>
            <person name="Arachchi H.M."/>
            <person name="Berlin A.M."/>
            <person name="Chapman S.B."/>
            <person name="Gainer-Dewar J."/>
            <person name="Goldberg J."/>
            <person name="Griggs A."/>
            <person name="Gujja S."/>
            <person name="Hansen M."/>
            <person name="Howarth C."/>
            <person name="Imamovic A."/>
            <person name="Ireland A."/>
            <person name="Larimer J."/>
            <person name="McCowan C."/>
            <person name="Murphy C."/>
            <person name="Pearson M."/>
            <person name="Poon T.W."/>
            <person name="Priest M."/>
            <person name="Roberts A."/>
            <person name="Saif S."/>
            <person name="Shea T."/>
            <person name="Sisk P."/>
            <person name="Sykes S."/>
            <person name="Wortman J."/>
            <person name="Nusbaum C."/>
            <person name="Birren B."/>
        </authorList>
    </citation>
    <scope>NUCLEOTIDE SEQUENCE [LARGE SCALE GENOMIC DNA]</scope>
    <source>
        <strain evidence="1 2">CBS 101466</strain>
    </source>
</reference>
<dbReference type="GeneID" id="19974513"/>
<dbReference type="GO" id="GO:0005737">
    <property type="term" value="C:cytoplasm"/>
    <property type="evidence" value="ECO:0007669"/>
    <property type="project" value="TreeGrafter"/>
</dbReference>
<dbReference type="AlphaFoldDB" id="W2RM47"/>
<dbReference type="VEuPathDB" id="FungiDB:HMPREF1541_07174"/>
<dbReference type="OrthoDB" id="10053431at2759"/>
<dbReference type="STRING" id="1220924.W2RM47"/>